<reference evidence="8" key="1">
    <citation type="journal article" date="2020" name="mSystems">
        <title>Genome- and Community-Level Interaction Insights into Carbon Utilization and Element Cycling Functions of Hydrothermarchaeota in Hydrothermal Sediment.</title>
        <authorList>
            <person name="Zhou Z."/>
            <person name="Liu Y."/>
            <person name="Xu W."/>
            <person name="Pan J."/>
            <person name="Luo Z.H."/>
            <person name="Li M."/>
        </authorList>
    </citation>
    <scope>NUCLEOTIDE SEQUENCE [LARGE SCALE GENOMIC DNA]</scope>
    <source>
        <strain evidence="8">SpSt-855</strain>
    </source>
</reference>
<dbReference type="GO" id="GO:0005524">
    <property type="term" value="F:ATP binding"/>
    <property type="evidence" value="ECO:0007669"/>
    <property type="project" value="UniProtKB-KW"/>
</dbReference>
<accession>A0A7V5CST8</accession>
<feature type="repeat" description="TPR" evidence="5">
    <location>
        <begin position="583"/>
        <end position="616"/>
    </location>
</feature>
<evidence type="ECO:0000256" key="2">
    <source>
        <dbReference type="ARBA" id="ARBA00022741"/>
    </source>
</evidence>
<dbReference type="PROSITE" id="PS50293">
    <property type="entry name" value="TPR_REGION"/>
    <property type="match status" value="1"/>
</dbReference>
<dbReference type="EMBL" id="DTKL01000019">
    <property type="protein sequence ID" value="HGY93824.1"/>
    <property type="molecule type" value="Genomic_DNA"/>
</dbReference>
<evidence type="ECO:0000256" key="1">
    <source>
        <dbReference type="ARBA" id="ARBA00022679"/>
    </source>
</evidence>
<dbReference type="SMART" id="SM00220">
    <property type="entry name" value="S_TKc"/>
    <property type="match status" value="1"/>
</dbReference>
<dbReference type="SMART" id="SM00028">
    <property type="entry name" value="TPR"/>
    <property type="match status" value="6"/>
</dbReference>
<dbReference type="Gene3D" id="1.25.40.10">
    <property type="entry name" value="Tetratricopeptide repeat domain"/>
    <property type="match status" value="3"/>
</dbReference>
<dbReference type="AlphaFoldDB" id="A0A7V5CST8"/>
<name>A0A7V5CST8_9BACT</name>
<evidence type="ECO:0000256" key="5">
    <source>
        <dbReference type="PROSITE-ProRule" id="PRU00339"/>
    </source>
</evidence>
<gene>
    <name evidence="8" type="ORF">ENW50_03920</name>
</gene>
<dbReference type="CDD" id="cd14014">
    <property type="entry name" value="STKc_PknB_like"/>
    <property type="match status" value="1"/>
</dbReference>
<sequence>MREAFHSFSAGEIVAENYRVLDVAGVGGMGTVLRAFDERLERIVALKFLPEDPGIGSSDKERLLREARTASTLDHPNLGSVYGMEQTPDGRTFLVMPFYDGGTLPEWIRHHHPSLNEKLRLAMQIARGLDEAHAQGIVHRDIKPSNIMMTAEGMPKIVDFGLAYILSGETVSRTETTGTVAYMAPEQAKGRPVDGRCDIWALGVVMAEMLTGSHPFHRETLAGILYAILHDAPQHLEVLPPDLQTILFRMLSKDPASRYGSCSVLLQDLETLLAQMPDPGQPSLPPSARGQAQLRRVRDSASRPALEDLASSRPRIVWWAAAAGGVLIAAGVVAGLVPSVRQALLLHAHHLSVVSHDSAMTAKPAAYQDYLTALGYVQRYDQPGNLEKAIHVLRQAVQVDPGFALGYAELAEACRLQYQTTGNISWLNQAAQQAGRSRQLDSTLPAAWAVLGEVHDLTNKPDLALAEFQQALKLDPHNPAAIRGLAHAYETEGRVADAEAAYTRAANIAPQNWDGFDSLGAFYDRHGKYQQAIAAFQRALALTPDNAQVLLNIGAVYLDTGNSRLLPLAEDSLRHSLALHPSYAAYVNLGVAYAEQSRFRESIDVTSKALAINSNDYMVWLSLLSDYESLGMARQAADVRAHMVPLMEQQIKIRPQNATTHALLADVYAGQQKRQLALAQLQIALTISPDDPQSLANGADVYANLDEPRQSIRYIQRALSKGLPVEQLLSDPELRVELHDPAVKALLRKKGGS</sequence>
<evidence type="ECO:0000256" key="4">
    <source>
        <dbReference type="ARBA" id="ARBA00022840"/>
    </source>
</evidence>
<feature type="repeat" description="TPR" evidence="5">
    <location>
        <begin position="479"/>
        <end position="512"/>
    </location>
</feature>
<evidence type="ECO:0000259" key="7">
    <source>
        <dbReference type="PROSITE" id="PS50011"/>
    </source>
</evidence>
<feature type="region of interest" description="Disordered" evidence="6">
    <location>
        <begin position="276"/>
        <end position="299"/>
    </location>
</feature>
<dbReference type="SUPFAM" id="SSF48452">
    <property type="entry name" value="TPR-like"/>
    <property type="match status" value="2"/>
</dbReference>
<dbReference type="SUPFAM" id="SSF56112">
    <property type="entry name" value="Protein kinase-like (PK-like)"/>
    <property type="match status" value="1"/>
</dbReference>
<evidence type="ECO:0000256" key="6">
    <source>
        <dbReference type="SAM" id="MobiDB-lite"/>
    </source>
</evidence>
<comment type="caution">
    <text evidence="8">The sequence shown here is derived from an EMBL/GenBank/DDBJ whole genome shotgun (WGS) entry which is preliminary data.</text>
</comment>
<dbReference type="Pfam" id="PF13414">
    <property type="entry name" value="TPR_11"/>
    <property type="match status" value="1"/>
</dbReference>
<dbReference type="InterPro" id="IPR011009">
    <property type="entry name" value="Kinase-like_dom_sf"/>
</dbReference>
<keyword evidence="2" id="KW-0547">Nucleotide-binding</keyword>
<evidence type="ECO:0000256" key="3">
    <source>
        <dbReference type="ARBA" id="ARBA00022777"/>
    </source>
</evidence>
<feature type="repeat" description="TPR" evidence="5">
    <location>
        <begin position="513"/>
        <end position="546"/>
    </location>
</feature>
<evidence type="ECO:0000313" key="8">
    <source>
        <dbReference type="EMBL" id="HGY93824.1"/>
    </source>
</evidence>
<keyword evidence="1" id="KW-0808">Transferase</keyword>
<dbReference type="Gene3D" id="3.30.200.20">
    <property type="entry name" value="Phosphorylase Kinase, domain 1"/>
    <property type="match status" value="1"/>
</dbReference>
<dbReference type="InterPro" id="IPR011990">
    <property type="entry name" value="TPR-like_helical_dom_sf"/>
</dbReference>
<keyword evidence="5" id="KW-0802">TPR repeat</keyword>
<keyword evidence="3 8" id="KW-0418">Kinase</keyword>
<dbReference type="InterPro" id="IPR008271">
    <property type="entry name" value="Ser/Thr_kinase_AS"/>
</dbReference>
<feature type="repeat" description="TPR" evidence="5">
    <location>
        <begin position="445"/>
        <end position="478"/>
    </location>
</feature>
<feature type="domain" description="Protein kinase" evidence="7">
    <location>
        <begin position="18"/>
        <end position="273"/>
    </location>
</feature>
<organism evidence="8">
    <name type="scientific">Acidobacterium capsulatum</name>
    <dbReference type="NCBI Taxonomy" id="33075"/>
    <lineage>
        <taxon>Bacteria</taxon>
        <taxon>Pseudomonadati</taxon>
        <taxon>Acidobacteriota</taxon>
        <taxon>Terriglobia</taxon>
        <taxon>Terriglobales</taxon>
        <taxon>Acidobacteriaceae</taxon>
        <taxon>Acidobacterium</taxon>
    </lineage>
</organism>
<dbReference type="PROSITE" id="PS00108">
    <property type="entry name" value="PROTEIN_KINASE_ST"/>
    <property type="match status" value="1"/>
</dbReference>
<dbReference type="PANTHER" id="PTHR43289">
    <property type="entry name" value="MITOGEN-ACTIVATED PROTEIN KINASE KINASE KINASE 20-RELATED"/>
    <property type="match status" value="1"/>
</dbReference>
<protein>
    <submittedName>
        <fullName evidence="8">Serine/threonine-protein kinase</fullName>
    </submittedName>
</protein>
<dbReference type="Pfam" id="PF14559">
    <property type="entry name" value="TPR_19"/>
    <property type="match status" value="1"/>
</dbReference>
<dbReference type="PANTHER" id="PTHR43289:SF34">
    <property type="entry name" value="SERINE_THREONINE-PROTEIN KINASE YBDM-RELATED"/>
    <property type="match status" value="1"/>
</dbReference>
<dbReference type="InterPro" id="IPR000719">
    <property type="entry name" value="Prot_kinase_dom"/>
</dbReference>
<dbReference type="PROSITE" id="PS50005">
    <property type="entry name" value="TPR"/>
    <property type="match status" value="4"/>
</dbReference>
<proteinExistence type="predicted"/>
<dbReference type="PROSITE" id="PS50011">
    <property type="entry name" value="PROTEIN_KINASE_DOM"/>
    <property type="match status" value="1"/>
</dbReference>
<dbReference type="Gene3D" id="1.10.510.10">
    <property type="entry name" value="Transferase(Phosphotransferase) domain 1"/>
    <property type="match status" value="1"/>
</dbReference>
<keyword evidence="4" id="KW-0067">ATP-binding</keyword>
<dbReference type="Pfam" id="PF00069">
    <property type="entry name" value="Pkinase"/>
    <property type="match status" value="1"/>
</dbReference>
<dbReference type="GO" id="GO:0004674">
    <property type="term" value="F:protein serine/threonine kinase activity"/>
    <property type="evidence" value="ECO:0007669"/>
    <property type="project" value="TreeGrafter"/>
</dbReference>
<dbReference type="InterPro" id="IPR019734">
    <property type="entry name" value="TPR_rpt"/>
</dbReference>